<keyword evidence="2 5" id="KW-0812">Transmembrane</keyword>
<feature type="transmembrane region" description="Helical" evidence="5">
    <location>
        <begin position="84"/>
        <end position="111"/>
    </location>
</feature>
<feature type="transmembrane region" description="Helical" evidence="5">
    <location>
        <begin position="423"/>
        <end position="441"/>
    </location>
</feature>
<proteinExistence type="predicted"/>
<organism evidence="6 7">
    <name type="scientific">Acidiphilium iwatense</name>
    <dbReference type="NCBI Taxonomy" id="768198"/>
    <lineage>
        <taxon>Bacteria</taxon>
        <taxon>Pseudomonadati</taxon>
        <taxon>Pseudomonadota</taxon>
        <taxon>Alphaproteobacteria</taxon>
        <taxon>Acetobacterales</taxon>
        <taxon>Acidocellaceae</taxon>
        <taxon>Acidiphilium</taxon>
    </lineage>
</organism>
<dbReference type="InterPro" id="IPR052962">
    <property type="entry name" value="AA_Transporter_AGT"/>
</dbReference>
<feature type="transmembrane region" description="Helical" evidence="5">
    <location>
        <begin position="189"/>
        <end position="211"/>
    </location>
</feature>
<dbReference type="PANTHER" id="PTHR47547:SF1">
    <property type="entry name" value="ASPARTATE-PROTON SYMPORTER"/>
    <property type="match status" value="1"/>
</dbReference>
<feature type="transmembrane region" description="Helical" evidence="5">
    <location>
        <begin position="9"/>
        <end position="29"/>
    </location>
</feature>
<name>A0ABS9DZ29_9PROT</name>
<dbReference type="InterPro" id="IPR002293">
    <property type="entry name" value="AA/rel_permease1"/>
</dbReference>
<feature type="transmembrane region" description="Helical" evidence="5">
    <location>
        <begin position="41"/>
        <end position="63"/>
    </location>
</feature>
<evidence type="ECO:0000256" key="1">
    <source>
        <dbReference type="ARBA" id="ARBA00004141"/>
    </source>
</evidence>
<dbReference type="EMBL" id="JAKGBZ010000036">
    <property type="protein sequence ID" value="MCF3948019.1"/>
    <property type="molecule type" value="Genomic_DNA"/>
</dbReference>
<sequence>MSGGLKRDAGVLGLILASLGGIVGSGWLFGPLNAAKSAGPASLIAWAIGGFAILLLAFVYAELTTAFPRAGAVIALPKLSHGKLLATVMSWVVLLGYLTSAPAEATAVVTYANNYYHGLVSPGGVLSQSGFLAAVALLAMFALINTLAIRLVLRINGIVTIWKLAIPALTAIALLLARFHPRNFTAHGFAPHGVAGIFSAVATSGVIYAYTGFRQAVELAGESRHPKRDLPIAIIGSVVIGCLLYAALQTVFIGALSPHALAQGWGKLHFTGLSGPFAGLATLMGMSWLAVLLYIDSAVSPAGTGIIAYTSTPRLFYAAGREGLVRGPFARLSGAGVPIVGVLAAFVIGVIFLLPLPSWRAIIKVVSAAALLSYGMASVSLITLRRTMPVARYPRPFQLPLAIPVAGLAFIVANFIIVWTGAHTANVIMLYVLIVAALYAITQRVMYGGFGHLEIAGAWWIAPYFAGLWALANLGPKNLTAGTGALSDAALSVVLVLFSVAILIIAARAGLPDPAEAKASIATSQVQIPTATKI</sequence>
<evidence type="ECO:0000313" key="7">
    <source>
        <dbReference type="Proteomes" id="UP001521209"/>
    </source>
</evidence>
<feature type="transmembrane region" description="Helical" evidence="5">
    <location>
        <begin position="335"/>
        <end position="356"/>
    </location>
</feature>
<dbReference type="Proteomes" id="UP001521209">
    <property type="component" value="Unassembled WGS sequence"/>
</dbReference>
<dbReference type="Gene3D" id="1.20.1740.10">
    <property type="entry name" value="Amino acid/polyamine transporter I"/>
    <property type="match status" value="1"/>
</dbReference>
<comment type="subcellular location">
    <subcellularLocation>
        <location evidence="1">Membrane</location>
        <topology evidence="1">Multi-pass membrane protein</topology>
    </subcellularLocation>
</comment>
<dbReference type="RefSeq" id="WP_235705312.1">
    <property type="nucleotide sequence ID" value="NZ_JAKGBZ010000036.1"/>
</dbReference>
<dbReference type="Pfam" id="PF13520">
    <property type="entry name" value="AA_permease_2"/>
    <property type="match status" value="1"/>
</dbReference>
<feature type="transmembrane region" description="Helical" evidence="5">
    <location>
        <begin position="276"/>
        <end position="295"/>
    </location>
</feature>
<reference evidence="6 7" key="1">
    <citation type="submission" date="2022-01" db="EMBL/GenBank/DDBJ databases">
        <authorList>
            <person name="Won M."/>
            <person name="Kim S.-J."/>
            <person name="Kwon S.-W."/>
        </authorList>
    </citation>
    <scope>NUCLEOTIDE SEQUENCE [LARGE SCALE GENOMIC DNA]</scope>
    <source>
        <strain evidence="6 7">KCTC 23505</strain>
    </source>
</reference>
<dbReference type="PANTHER" id="PTHR47547">
    <property type="match status" value="1"/>
</dbReference>
<dbReference type="PIRSF" id="PIRSF006060">
    <property type="entry name" value="AA_transporter"/>
    <property type="match status" value="1"/>
</dbReference>
<accession>A0ABS9DZ29</accession>
<evidence type="ECO:0000256" key="5">
    <source>
        <dbReference type="SAM" id="Phobius"/>
    </source>
</evidence>
<evidence type="ECO:0000313" key="6">
    <source>
        <dbReference type="EMBL" id="MCF3948019.1"/>
    </source>
</evidence>
<evidence type="ECO:0000256" key="4">
    <source>
        <dbReference type="ARBA" id="ARBA00023136"/>
    </source>
</evidence>
<keyword evidence="4 5" id="KW-0472">Membrane</keyword>
<feature type="transmembrane region" description="Helical" evidence="5">
    <location>
        <begin position="362"/>
        <end position="384"/>
    </location>
</feature>
<feature type="transmembrane region" description="Helical" evidence="5">
    <location>
        <begin position="232"/>
        <end position="256"/>
    </location>
</feature>
<feature type="transmembrane region" description="Helical" evidence="5">
    <location>
        <begin position="491"/>
        <end position="511"/>
    </location>
</feature>
<feature type="transmembrane region" description="Helical" evidence="5">
    <location>
        <begin position="160"/>
        <end position="177"/>
    </location>
</feature>
<protein>
    <submittedName>
        <fullName evidence="6">APC family permease</fullName>
    </submittedName>
</protein>
<keyword evidence="3 5" id="KW-1133">Transmembrane helix</keyword>
<gene>
    <name evidence="6" type="ORF">L2A60_15180</name>
</gene>
<evidence type="ECO:0000256" key="2">
    <source>
        <dbReference type="ARBA" id="ARBA00022692"/>
    </source>
</evidence>
<feature type="transmembrane region" description="Helical" evidence="5">
    <location>
        <begin position="453"/>
        <end position="471"/>
    </location>
</feature>
<feature type="transmembrane region" description="Helical" evidence="5">
    <location>
        <begin position="396"/>
        <end position="417"/>
    </location>
</feature>
<comment type="caution">
    <text evidence="6">The sequence shown here is derived from an EMBL/GenBank/DDBJ whole genome shotgun (WGS) entry which is preliminary data.</text>
</comment>
<keyword evidence="7" id="KW-1185">Reference proteome</keyword>
<evidence type="ECO:0000256" key="3">
    <source>
        <dbReference type="ARBA" id="ARBA00022989"/>
    </source>
</evidence>
<feature type="transmembrane region" description="Helical" evidence="5">
    <location>
        <begin position="131"/>
        <end position="153"/>
    </location>
</feature>